<gene>
    <name evidence="2" type="ORF">CPZ25_012705</name>
</gene>
<evidence type="ECO:0000313" key="2">
    <source>
        <dbReference type="EMBL" id="QCT72145.1"/>
    </source>
</evidence>
<name>A0A4P9CBD7_EUBML</name>
<evidence type="ECO:0000313" key="3">
    <source>
        <dbReference type="Proteomes" id="UP000218387"/>
    </source>
</evidence>
<dbReference type="Gene3D" id="1.10.1760.20">
    <property type="match status" value="1"/>
</dbReference>
<dbReference type="AlphaFoldDB" id="A0A4P9CBD7"/>
<keyword evidence="3" id="KW-1185">Reference proteome</keyword>
<feature type="transmembrane region" description="Helical" evidence="1">
    <location>
        <begin position="103"/>
        <end position="129"/>
    </location>
</feature>
<reference evidence="2 3" key="1">
    <citation type="submission" date="2018-05" db="EMBL/GenBank/DDBJ databases">
        <title>Genome comparison of Eubacterium sp.</title>
        <authorList>
            <person name="Feng Y."/>
            <person name="Sanchez-Andrea I."/>
            <person name="Stams A.J.M."/>
            <person name="De Vos W.M."/>
        </authorList>
    </citation>
    <scope>NUCLEOTIDE SEQUENCE [LARGE SCALE GENOMIC DNA]</scope>
    <source>
        <strain evidence="2 3">YI</strain>
    </source>
</reference>
<feature type="transmembrane region" description="Helical" evidence="1">
    <location>
        <begin position="6"/>
        <end position="30"/>
    </location>
</feature>
<protein>
    <submittedName>
        <fullName evidence="2">ECF transporter S component</fullName>
    </submittedName>
</protein>
<dbReference type="EMBL" id="CP029487">
    <property type="protein sequence ID" value="QCT72145.1"/>
    <property type="molecule type" value="Genomic_DNA"/>
</dbReference>
<keyword evidence="1" id="KW-0812">Transmembrane</keyword>
<dbReference type="KEGG" id="emt:CPZ25_012705"/>
<feature type="transmembrane region" description="Helical" evidence="1">
    <location>
        <begin position="42"/>
        <end position="68"/>
    </location>
</feature>
<dbReference type="Pfam" id="PF12822">
    <property type="entry name" value="ECF_trnsprt"/>
    <property type="match status" value="1"/>
</dbReference>
<dbReference type="InterPro" id="IPR024529">
    <property type="entry name" value="ECF_trnsprt_substrate-spec"/>
</dbReference>
<feature type="transmembrane region" description="Helical" evidence="1">
    <location>
        <begin position="135"/>
        <end position="164"/>
    </location>
</feature>
<evidence type="ECO:0000256" key="1">
    <source>
        <dbReference type="SAM" id="Phobius"/>
    </source>
</evidence>
<feature type="transmembrane region" description="Helical" evidence="1">
    <location>
        <begin position="74"/>
        <end position="96"/>
    </location>
</feature>
<dbReference type="GO" id="GO:0022857">
    <property type="term" value="F:transmembrane transporter activity"/>
    <property type="evidence" value="ECO:0007669"/>
    <property type="project" value="InterPro"/>
</dbReference>
<keyword evidence="1" id="KW-0472">Membrane</keyword>
<dbReference type="RefSeq" id="WP_058696212.1">
    <property type="nucleotide sequence ID" value="NZ_CP029487.1"/>
</dbReference>
<proteinExistence type="predicted"/>
<dbReference type="Proteomes" id="UP000218387">
    <property type="component" value="Chromosome"/>
</dbReference>
<sequence length="178" mass="18685">MNHSQTKNLVGTALCIALGLILPQVFHLIGAGPVFLPMHIPVLLCGLCFGWPFGLICGAVTPLLSSVMTGMPPLFPTGTAMVFELAAYGALSGLLYRKFRQNIYLSLIAAMLGGRVVSGLASAIFYGVAGKAYGLQIFLTGAFVTGLPGIILQILIVPVLVIVLEKSRVISSPGLMKV</sequence>
<keyword evidence="1" id="KW-1133">Transmembrane helix</keyword>
<accession>A0A4P9CBD7</accession>
<organism evidence="2 3">
    <name type="scientific">Eubacterium maltosivorans</name>
    <dbReference type="NCBI Taxonomy" id="2041044"/>
    <lineage>
        <taxon>Bacteria</taxon>
        <taxon>Bacillati</taxon>
        <taxon>Bacillota</taxon>
        <taxon>Clostridia</taxon>
        <taxon>Eubacteriales</taxon>
        <taxon>Eubacteriaceae</taxon>
        <taxon>Eubacterium</taxon>
    </lineage>
</organism>